<dbReference type="PANTHER" id="PTHR13767:SF2">
    <property type="entry name" value="PSEUDOURIDYLATE SYNTHASE TRUB1"/>
    <property type="match status" value="1"/>
</dbReference>
<comment type="similarity">
    <text evidence="2 5">Belongs to the pseudouridine synthase TruB family. Type 1 subfamily.</text>
</comment>
<evidence type="ECO:0000256" key="4">
    <source>
        <dbReference type="ARBA" id="ARBA00023235"/>
    </source>
</evidence>
<dbReference type="InterPro" id="IPR002501">
    <property type="entry name" value="PsdUridine_synth_N"/>
</dbReference>
<dbReference type="SUPFAM" id="SSF55120">
    <property type="entry name" value="Pseudouridine synthase"/>
    <property type="match status" value="1"/>
</dbReference>
<dbReference type="Proteomes" id="UP000619838">
    <property type="component" value="Unassembled WGS sequence"/>
</dbReference>
<evidence type="ECO:0000256" key="2">
    <source>
        <dbReference type="ARBA" id="ARBA00005642"/>
    </source>
</evidence>
<gene>
    <name evidence="5 8" type="primary">truB</name>
    <name evidence="8" type="ORF">INT08_06345</name>
</gene>
<dbReference type="Gene3D" id="3.30.2350.10">
    <property type="entry name" value="Pseudouridine synthase"/>
    <property type="match status" value="1"/>
</dbReference>
<evidence type="ECO:0000259" key="7">
    <source>
        <dbReference type="Pfam" id="PF16198"/>
    </source>
</evidence>
<evidence type="ECO:0000259" key="6">
    <source>
        <dbReference type="Pfam" id="PF01509"/>
    </source>
</evidence>
<feature type="active site" description="Nucleophile" evidence="5">
    <location>
        <position position="60"/>
    </location>
</feature>
<comment type="catalytic activity">
    <reaction evidence="1 5">
        <text>uridine(55) in tRNA = pseudouridine(55) in tRNA</text>
        <dbReference type="Rhea" id="RHEA:42532"/>
        <dbReference type="Rhea" id="RHEA-COMP:10101"/>
        <dbReference type="Rhea" id="RHEA-COMP:10102"/>
        <dbReference type="ChEBI" id="CHEBI:65314"/>
        <dbReference type="ChEBI" id="CHEBI:65315"/>
        <dbReference type="EC" id="5.4.99.25"/>
    </reaction>
</comment>
<feature type="domain" description="Pseudouridine synthase II N-terminal" evidence="6">
    <location>
        <begin position="51"/>
        <end position="194"/>
    </location>
</feature>
<dbReference type="InterPro" id="IPR014780">
    <property type="entry name" value="tRNA_psdUridine_synth_TruB"/>
</dbReference>
<dbReference type="EC" id="5.4.99.25" evidence="5"/>
<evidence type="ECO:0000256" key="5">
    <source>
        <dbReference type="HAMAP-Rule" id="MF_01080"/>
    </source>
</evidence>
<keyword evidence="3 5" id="KW-0819">tRNA processing</keyword>
<feature type="domain" description="tRNA pseudouridylate synthase B C-terminal" evidence="7">
    <location>
        <begin position="195"/>
        <end position="238"/>
    </location>
</feature>
<organism evidence="8 9">
    <name type="scientific">Prosthecochloris ethylica</name>
    <dbReference type="NCBI Taxonomy" id="2743976"/>
    <lineage>
        <taxon>Bacteria</taxon>
        <taxon>Pseudomonadati</taxon>
        <taxon>Chlorobiota</taxon>
        <taxon>Chlorobiia</taxon>
        <taxon>Chlorobiales</taxon>
        <taxon>Chlorobiaceae</taxon>
        <taxon>Prosthecochloris</taxon>
    </lineage>
</organism>
<accession>A0ABR9XRW8</accession>
<evidence type="ECO:0000313" key="8">
    <source>
        <dbReference type="EMBL" id="MBF0636795.1"/>
    </source>
</evidence>
<dbReference type="GO" id="GO:0160148">
    <property type="term" value="F:tRNA pseudouridine(55) synthase activity"/>
    <property type="evidence" value="ECO:0007669"/>
    <property type="project" value="UniProtKB-EC"/>
</dbReference>
<dbReference type="InterPro" id="IPR032819">
    <property type="entry name" value="TruB_C"/>
</dbReference>
<protein>
    <recommendedName>
        <fullName evidence="5">tRNA pseudouridine synthase B</fullName>
        <ecNumber evidence="5">5.4.99.25</ecNumber>
    </recommendedName>
    <alternativeName>
        <fullName evidence="5">tRNA pseudouridine(55) synthase</fullName>
        <shortName evidence="5">Psi55 synthase</shortName>
    </alternativeName>
    <alternativeName>
        <fullName evidence="5">tRNA pseudouridylate synthase</fullName>
    </alternativeName>
    <alternativeName>
        <fullName evidence="5">tRNA-uridine isomerase</fullName>
    </alternativeName>
</protein>
<comment type="caution">
    <text evidence="8">The sequence shown here is derived from an EMBL/GenBank/DDBJ whole genome shotgun (WGS) entry which is preliminary data.</text>
</comment>
<dbReference type="EMBL" id="JADGII010000008">
    <property type="protein sequence ID" value="MBF0636795.1"/>
    <property type="molecule type" value="Genomic_DNA"/>
</dbReference>
<evidence type="ECO:0000313" key="9">
    <source>
        <dbReference type="Proteomes" id="UP000619838"/>
    </source>
</evidence>
<dbReference type="HAMAP" id="MF_01080">
    <property type="entry name" value="TruB_bact"/>
    <property type="match status" value="1"/>
</dbReference>
<keyword evidence="4 5" id="KW-0413">Isomerase</keyword>
<dbReference type="InterPro" id="IPR020103">
    <property type="entry name" value="PsdUridine_synth_cat_dom_sf"/>
</dbReference>
<proteinExistence type="inferred from homology"/>
<sequence length="246" mass="26891">MIGGEQNPAGRQLSVASEDGDFLLVDKPFGWTSFDVVAKIRNAYTRAGLRRKVGHCGTLDPMASGLLILASGKKTKKISTLEVLDKGYEGSIRLGVQTESHDSETPEYGHCSLEHLAPETIREAANRVPGTRLQQPPMHSAAWHQGKRLYELARKGKSVRERRAREITVYRFDITGIDLPDVHFSTDVSKGAYIRVIAHDFGEALGVGGYLKALRRVSIGEYRLSEAFSVEAVVSAIEEAGKEAGA</sequence>
<evidence type="ECO:0000256" key="3">
    <source>
        <dbReference type="ARBA" id="ARBA00022694"/>
    </source>
</evidence>
<comment type="function">
    <text evidence="5">Responsible for synthesis of pseudouridine from uracil-55 in the psi GC loop of transfer RNAs.</text>
</comment>
<dbReference type="NCBIfam" id="TIGR00431">
    <property type="entry name" value="TruB"/>
    <property type="match status" value="1"/>
</dbReference>
<keyword evidence="9" id="KW-1185">Reference proteome</keyword>
<name>A0ABR9XRW8_9CHLB</name>
<reference evidence="8 9" key="1">
    <citation type="journal article" date="2020" name="Microorganisms">
        <title>Simultaneous Genome Sequencing of Prosthecochloris ethylica and Desulfuromonas acetoxidans within a Syntrophic Mixture Reveals Unique Pili and Protein Interactions.</title>
        <authorList>
            <person name="Kyndt J.A."/>
            <person name="Van Beeumen J.J."/>
            <person name="Meyer T.E."/>
        </authorList>
    </citation>
    <scope>NUCLEOTIDE SEQUENCE [LARGE SCALE GENOMIC DNA]</scope>
    <source>
        <strain evidence="8 9">N3</strain>
    </source>
</reference>
<dbReference type="Pfam" id="PF16198">
    <property type="entry name" value="TruB_C_2"/>
    <property type="match status" value="1"/>
</dbReference>
<dbReference type="Pfam" id="PF01509">
    <property type="entry name" value="TruB_N"/>
    <property type="match status" value="1"/>
</dbReference>
<dbReference type="PANTHER" id="PTHR13767">
    <property type="entry name" value="TRNA-PSEUDOURIDINE SYNTHASE"/>
    <property type="match status" value="1"/>
</dbReference>
<dbReference type="RefSeq" id="WP_114607341.1">
    <property type="nucleotide sequence ID" value="NZ_JABVZQ010000009.1"/>
</dbReference>
<evidence type="ECO:0000256" key="1">
    <source>
        <dbReference type="ARBA" id="ARBA00000385"/>
    </source>
</evidence>